<evidence type="ECO:0000313" key="20">
    <source>
        <dbReference type="Proteomes" id="UP001190700"/>
    </source>
</evidence>
<accession>A0AAE0L0U5</accession>
<feature type="binding site" evidence="13">
    <location>
        <position position="593"/>
    </location>
    <ligand>
        <name>ATP</name>
        <dbReference type="ChEBI" id="CHEBI:30616"/>
    </ligand>
</feature>
<comment type="catalytic activity">
    <reaction evidence="11 15">
        <text>ATP + H2O + phospholipidSide 1 = ADP + phosphate + phospholipidSide 2.</text>
        <dbReference type="EC" id="7.6.2.1"/>
    </reaction>
</comment>
<comment type="cofactor">
    <cofactor evidence="14">
        <name>Mg(2+)</name>
        <dbReference type="ChEBI" id="CHEBI:18420"/>
    </cofactor>
</comment>
<feature type="transmembrane region" description="Helical" evidence="15">
    <location>
        <begin position="901"/>
        <end position="921"/>
    </location>
</feature>
<keyword evidence="9 15" id="KW-1133">Transmembrane helix</keyword>
<dbReference type="SFLD" id="SFLDF00027">
    <property type="entry name" value="p-type_atpase"/>
    <property type="match status" value="1"/>
</dbReference>
<dbReference type="SUPFAM" id="SSF81660">
    <property type="entry name" value="Metal cation-transporting ATPase, ATP-binding domain N"/>
    <property type="match status" value="1"/>
</dbReference>
<dbReference type="InterPro" id="IPR044492">
    <property type="entry name" value="P_typ_ATPase_HD_dom"/>
</dbReference>
<keyword evidence="8 15" id="KW-1278">Translocase</keyword>
<dbReference type="GO" id="GO:0005886">
    <property type="term" value="C:plasma membrane"/>
    <property type="evidence" value="ECO:0007669"/>
    <property type="project" value="TreeGrafter"/>
</dbReference>
<evidence type="ECO:0000256" key="6">
    <source>
        <dbReference type="ARBA" id="ARBA00022840"/>
    </source>
</evidence>
<feature type="binding site" evidence="13">
    <location>
        <position position="708"/>
    </location>
    <ligand>
        <name>ATP</name>
        <dbReference type="ChEBI" id="CHEBI:30616"/>
    </ligand>
</feature>
<dbReference type="SFLD" id="SFLDS00003">
    <property type="entry name" value="Haloacid_Dehalogenase"/>
    <property type="match status" value="1"/>
</dbReference>
<dbReference type="GO" id="GO:0045332">
    <property type="term" value="P:phospholipid translocation"/>
    <property type="evidence" value="ECO:0007669"/>
    <property type="project" value="TreeGrafter"/>
</dbReference>
<dbReference type="InterPro" id="IPR023298">
    <property type="entry name" value="ATPase_P-typ_TM_dom_sf"/>
</dbReference>
<dbReference type="Pfam" id="PF16209">
    <property type="entry name" value="PhoLip_ATPase_N"/>
    <property type="match status" value="1"/>
</dbReference>
<comment type="subcellular location">
    <subcellularLocation>
        <location evidence="1 15">Membrane</location>
        <topology evidence="1 15">Multi-pass membrane protein</topology>
    </subcellularLocation>
</comment>
<evidence type="ECO:0000256" key="15">
    <source>
        <dbReference type="RuleBase" id="RU362033"/>
    </source>
</evidence>
<evidence type="ECO:0000313" key="19">
    <source>
        <dbReference type="EMBL" id="KAK3267575.1"/>
    </source>
</evidence>
<feature type="domain" description="P-type ATPase N-terminal" evidence="17">
    <location>
        <begin position="13"/>
        <end position="79"/>
    </location>
</feature>
<proteinExistence type="inferred from homology"/>
<feature type="transmembrane region" description="Helical" evidence="15">
    <location>
        <begin position="293"/>
        <end position="317"/>
    </location>
</feature>
<dbReference type="Gene3D" id="3.40.1110.10">
    <property type="entry name" value="Calcium-transporting ATPase, cytoplasmic domain N"/>
    <property type="match status" value="1"/>
</dbReference>
<dbReference type="InterPro" id="IPR018303">
    <property type="entry name" value="ATPase_P-typ_P_site"/>
</dbReference>
<evidence type="ECO:0000256" key="7">
    <source>
        <dbReference type="ARBA" id="ARBA00022842"/>
    </source>
</evidence>
<dbReference type="Gene3D" id="2.70.150.10">
    <property type="entry name" value="Calcium-transporting ATPase, cytoplasmic transduction domain A"/>
    <property type="match status" value="1"/>
</dbReference>
<dbReference type="NCBIfam" id="TIGR01652">
    <property type="entry name" value="ATPase-Plipid"/>
    <property type="match status" value="1"/>
</dbReference>
<feature type="binding site" evidence="13">
    <location>
        <position position="415"/>
    </location>
    <ligand>
        <name>ATP</name>
        <dbReference type="ChEBI" id="CHEBI:30616"/>
    </ligand>
</feature>
<dbReference type="Pfam" id="PF16212">
    <property type="entry name" value="PhoLip_ATPase_C"/>
    <property type="match status" value="1"/>
</dbReference>
<protein>
    <recommendedName>
        <fullName evidence="15">Phospholipid-transporting ATPase</fullName>
        <ecNumber evidence="15">7.6.2.1</ecNumber>
    </recommendedName>
</protein>
<dbReference type="PANTHER" id="PTHR24092:SF150">
    <property type="entry name" value="PHOSPHOLIPID-TRANSPORTING ATPASE"/>
    <property type="match status" value="1"/>
</dbReference>
<feature type="binding site" evidence="13">
    <location>
        <position position="818"/>
    </location>
    <ligand>
        <name>ATP</name>
        <dbReference type="ChEBI" id="CHEBI:30616"/>
    </ligand>
</feature>
<evidence type="ECO:0000256" key="14">
    <source>
        <dbReference type="PIRSR" id="PIRSR606539-3"/>
    </source>
</evidence>
<feature type="transmembrane region" description="Helical" evidence="15">
    <location>
        <begin position="990"/>
        <end position="1008"/>
    </location>
</feature>
<feature type="binding site" evidence="14">
    <location>
        <position position="847"/>
    </location>
    <ligand>
        <name>Mg(2+)</name>
        <dbReference type="ChEBI" id="CHEBI:18420"/>
    </ligand>
</feature>
<keyword evidence="20" id="KW-1185">Reference proteome</keyword>
<evidence type="ECO:0000256" key="13">
    <source>
        <dbReference type="PIRSR" id="PIRSR606539-2"/>
    </source>
</evidence>
<feature type="binding site" evidence="13">
    <location>
        <position position="846"/>
    </location>
    <ligand>
        <name>ATP</name>
        <dbReference type="ChEBI" id="CHEBI:30616"/>
    </ligand>
</feature>
<evidence type="ECO:0000256" key="9">
    <source>
        <dbReference type="ARBA" id="ARBA00022989"/>
    </source>
</evidence>
<dbReference type="PROSITE" id="PS00154">
    <property type="entry name" value="ATPASE_E1_E2"/>
    <property type="match status" value="1"/>
</dbReference>
<evidence type="ECO:0000256" key="12">
    <source>
        <dbReference type="PIRSR" id="PIRSR606539-1"/>
    </source>
</evidence>
<dbReference type="Gene3D" id="3.40.50.1000">
    <property type="entry name" value="HAD superfamily/HAD-like"/>
    <property type="match status" value="1"/>
</dbReference>
<dbReference type="Pfam" id="PF13246">
    <property type="entry name" value="Cation_ATPase"/>
    <property type="match status" value="1"/>
</dbReference>
<dbReference type="InterPro" id="IPR023214">
    <property type="entry name" value="HAD_sf"/>
</dbReference>
<dbReference type="InterPro" id="IPR036412">
    <property type="entry name" value="HAD-like_sf"/>
</dbReference>
<evidence type="ECO:0000256" key="1">
    <source>
        <dbReference type="ARBA" id="ARBA00004141"/>
    </source>
</evidence>
<feature type="active site" description="4-aspartylphosphate intermediate" evidence="12">
    <location>
        <position position="415"/>
    </location>
</feature>
<evidence type="ECO:0000256" key="4">
    <source>
        <dbReference type="ARBA" id="ARBA00022723"/>
    </source>
</evidence>
<evidence type="ECO:0000259" key="18">
    <source>
        <dbReference type="Pfam" id="PF16212"/>
    </source>
</evidence>
<dbReference type="SFLD" id="SFLDG00002">
    <property type="entry name" value="C1.7:_P-type_atpase_like"/>
    <property type="match status" value="1"/>
</dbReference>
<keyword evidence="5 13" id="KW-0547">Nucleotide-binding</keyword>
<sequence length="1193" mass="133673">MSTDKPEKAHRKIHINEVDACREYRFPSNYVSTTKYNLLTFLPKSLYEQFRRIANLYFTVVAALSCFEALSPVHWSSTIPPLVLVIGISITKEAYEDYKRYIADTEMNSSTVLVWRDGQYTDAQWQDIKVGENIKVMCGQFFPADILMLKSSDSEGICYVETMNLDGETNLKIKKALDHTSSWSDKDVSAVKGSIECEVPNNLIYNYTGNLYPGRESNKYPRSSFAHEPKSDINDDIAPIPLGPVQLLLRGASLRNTEFIIGCVIYSGHDTKVMMNATDPPSKRSAIEKGIDSIILCMFFLLFLMCIIGAAACAQWTQSRGPDMWYLIPEEPDTLEFAPDDAPLLALANIVTAFILYGYLIPISLYVSIEMVKVAQMVFINMDHKMYYAETDTPALARTSNLNEELGQVDCVLSDKTGTLTCNVMEFFKCSIAGVTYGTGCTEVERANARRAGKDLPPDPIPPHKTKGFNFHDDKLMDGNWRKEGHPDIIAHFFRLLAICHTIIPEGLPDSEDGVSYQAESPDELAFVMAAKQFGFYLTKRTATSVFVQEKNADGSTTETEYEILNILDFNSTRKRMSVIFRSPSGAITLYCKGADTVIYERLRTTGNLFKEVTYKHLEEYSLTGLRTLCLAATEIDPQEYAEWQVKWEEAKASLEDREGKVAAVSELIEKNMVLLGSTAIEDKLQNGVPECIELLGNAGIRLWVLTGDKQETAINIGFACSLLRNEMVQYIVNVDTPEVQAAEALGDKQAVESVTERCISQQLIDSLEDIHKNEAQGILVDNALIIDGRALSFALKDGICQHFLALGLRCGAVICCRVSPLQKAQVTNLVKESGNTTLAIGDGANDVGMIQMAHIGVGISGLEGRQAVMASDFAIAQFRFLERLLMDHGRWCYKRIGRMVAYFFYKNILFGLTLFWYNMFAFFSGQTIYNEYFMTTYNVFFVSLPILVVGIFDQDISPEFARRYPRIYQQGPQNVYFNFKVKMAWMLNGVYQSCIIASFVMGCLYLFSDRKSGKTVDLWSAGTAMYTCVVCAVNLNLALAINFWTIIHHLVIWGSILLWFLFLVVFGYFPHSWSTYVYKLFIEVVSTSPTYWLLVIVTIAVCLLPDLCFRVLQRQFFPEDHHIIQEIQAAHETAHTQIGSYRSGQEVEMGKAGKTGPIGTNPRTNTEALLPGGVPGSSPTSTTASTHARRAS</sequence>
<feature type="region of interest" description="Disordered" evidence="16">
    <location>
        <begin position="1143"/>
        <end position="1193"/>
    </location>
</feature>
<feature type="domain" description="P-type ATPase C-terminal" evidence="18">
    <location>
        <begin position="869"/>
        <end position="1120"/>
    </location>
</feature>
<dbReference type="PANTHER" id="PTHR24092">
    <property type="entry name" value="PROBABLE PHOSPHOLIPID-TRANSPORTING ATPASE"/>
    <property type="match status" value="1"/>
</dbReference>
<dbReference type="EC" id="7.6.2.1" evidence="15"/>
<dbReference type="GO" id="GO:0005524">
    <property type="term" value="F:ATP binding"/>
    <property type="evidence" value="ECO:0007669"/>
    <property type="project" value="UniProtKB-UniRule"/>
</dbReference>
<reference evidence="19 20" key="1">
    <citation type="journal article" date="2015" name="Genome Biol. Evol.">
        <title>Comparative Genomics of a Bacterivorous Green Alga Reveals Evolutionary Causalities and Consequences of Phago-Mixotrophic Mode of Nutrition.</title>
        <authorList>
            <person name="Burns J.A."/>
            <person name="Paasch A."/>
            <person name="Narechania A."/>
            <person name="Kim E."/>
        </authorList>
    </citation>
    <scope>NUCLEOTIDE SEQUENCE [LARGE SCALE GENOMIC DNA]</scope>
    <source>
        <strain evidence="19 20">PLY_AMNH</strain>
    </source>
</reference>
<feature type="binding site" evidence="13">
    <location>
        <position position="707"/>
    </location>
    <ligand>
        <name>ATP</name>
        <dbReference type="ChEBI" id="CHEBI:30616"/>
    </ligand>
</feature>
<dbReference type="InterPro" id="IPR032630">
    <property type="entry name" value="P_typ_ATPase_c"/>
</dbReference>
<feature type="transmembrane region" description="Helical" evidence="15">
    <location>
        <begin position="344"/>
        <end position="367"/>
    </location>
</feature>
<name>A0AAE0L0U5_9CHLO</name>
<dbReference type="FunFam" id="3.40.50.1000:FF:000014">
    <property type="entry name" value="Phospholipid-transporting ATPase"/>
    <property type="match status" value="1"/>
</dbReference>
<feature type="binding site" evidence="14">
    <location>
        <position position="417"/>
    </location>
    <ligand>
        <name>Mg(2+)</name>
        <dbReference type="ChEBI" id="CHEBI:18420"/>
    </ligand>
</feature>
<feature type="transmembrane region" description="Helical" evidence="15">
    <location>
        <begin position="1020"/>
        <end position="1044"/>
    </location>
</feature>
<keyword evidence="3 15" id="KW-0812">Transmembrane</keyword>
<evidence type="ECO:0000256" key="2">
    <source>
        <dbReference type="ARBA" id="ARBA00008109"/>
    </source>
</evidence>
<dbReference type="CDD" id="cd02073">
    <property type="entry name" value="P-type_ATPase_APLT_Dnf-like"/>
    <property type="match status" value="1"/>
</dbReference>
<feature type="binding site" evidence="13">
    <location>
        <position position="824"/>
    </location>
    <ligand>
        <name>ATP</name>
        <dbReference type="ChEBI" id="CHEBI:30616"/>
    </ligand>
</feature>
<evidence type="ECO:0000256" key="3">
    <source>
        <dbReference type="ARBA" id="ARBA00022692"/>
    </source>
</evidence>
<evidence type="ECO:0000256" key="8">
    <source>
        <dbReference type="ARBA" id="ARBA00022967"/>
    </source>
</evidence>
<dbReference type="InterPro" id="IPR032631">
    <property type="entry name" value="P-type_ATPase_N"/>
</dbReference>
<dbReference type="AlphaFoldDB" id="A0AAE0L0U5"/>
<dbReference type="InterPro" id="IPR023299">
    <property type="entry name" value="ATPase_P-typ_cyto_dom_N"/>
</dbReference>
<dbReference type="SUPFAM" id="SSF81665">
    <property type="entry name" value="Calcium ATPase, transmembrane domain M"/>
    <property type="match status" value="1"/>
</dbReference>
<dbReference type="InterPro" id="IPR001757">
    <property type="entry name" value="P_typ_ATPase"/>
</dbReference>
<feature type="binding site" evidence="13">
    <location>
        <position position="627"/>
    </location>
    <ligand>
        <name>ATP</name>
        <dbReference type="ChEBI" id="CHEBI:30616"/>
    </ligand>
</feature>
<dbReference type="Proteomes" id="UP001190700">
    <property type="component" value="Unassembled WGS sequence"/>
</dbReference>
<keyword evidence="7 14" id="KW-0460">Magnesium</keyword>
<feature type="transmembrane region" description="Helical" evidence="15">
    <location>
        <begin position="1090"/>
        <end position="1110"/>
    </location>
</feature>
<feature type="binding site" evidence="13">
    <location>
        <position position="847"/>
    </location>
    <ligand>
        <name>ATP</name>
        <dbReference type="ChEBI" id="CHEBI:30616"/>
    </ligand>
</feature>
<evidence type="ECO:0000256" key="5">
    <source>
        <dbReference type="ARBA" id="ARBA00022741"/>
    </source>
</evidence>
<dbReference type="EMBL" id="LGRX02012334">
    <property type="protein sequence ID" value="KAK3267575.1"/>
    <property type="molecule type" value="Genomic_DNA"/>
</dbReference>
<gene>
    <name evidence="19" type="ORF">CYMTET_23878</name>
</gene>
<evidence type="ECO:0000256" key="16">
    <source>
        <dbReference type="SAM" id="MobiDB-lite"/>
    </source>
</evidence>
<feature type="binding site" evidence="13">
    <location>
        <position position="709"/>
    </location>
    <ligand>
        <name>ATP</name>
        <dbReference type="ChEBI" id="CHEBI:30616"/>
    </ligand>
</feature>
<feature type="transmembrane region" description="Helical" evidence="15">
    <location>
        <begin position="1051"/>
        <end position="1070"/>
    </location>
</feature>
<dbReference type="SUPFAM" id="SSF81653">
    <property type="entry name" value="Calcium ATPase, transduction domain A"/>
    <property type="match status" value="1"/>
</dbReference>
<feature type="binding site" evidence="13">
    <location>
        <position position="524"/>
    </location>
    <ligand>
        <name>ATP</name>
        <dbReference type="ChEBI" id="CHEBI:30616"/>
    </ligand>
</feature>
<feature type="transmembrane region" description="Helical" evidence="15">
    <location>
        <begin position="933"/>
        <end position="953"/>
    </location>
</feature>
<organism evidence="19 20">
    <name type="scientific">Cymbomonas tetramitiformis</name>
    <dbReference type="NCBI Taxonomy" id="36881"/>
    <lineage>
        <taxon>Eukaryota</taxon>
        <taxon>Viridiplantae</taxon>
        <taxon>Chlorophyta</taxon>
        <taxon>Pyramimonadophyceae</taxon>
        <taxon>Pyramimonadales</taxon>
        <taxon>Pyramimonadaceae</taxon>
        <taxon>Cymbomonas</taxon>
    </lineage>
</organism>
<keyword evidence="6 13" id="KW-0067">ATP-binding</keyword>
<feature type="binding site" evidence="13">
    <location>
        <position position="416"/>
    </location>
    <ligand>
        <name>ATP</name>
        <dbReference type="ChEBI" id="CHEBI:30616"/>
    </ligand>
</feature>
<dbReference type="GO" id="GO:0016887">
    <property type="term" value="F:ATP hydrolysis activity"/>
    <property type="evidence" value="ECO:0007669"/>
    <property type="project" value="InterPro"/>
</dbReference>
<feature type="binding site" evidence="14">
    <location>
        <position position="415"/>
    </location>
    <ligand>
        <name>Mg(2+)</name>
        <dbReference type="ChEBI" id="CHEBI:18420"/>
    </ligand>
</feature>
<feature type="binding site" evidence="14">
    <location>
        <position position="843"/>
    </location>
    <ligand>
        <name>Mg(2+)</name>
        <dbReference type="ChEBI" id="CHEBI:18420"/>
    </ligand>
</feature>
<evidence type="ECO:0000256" key="10">
    <source>
        <dbReference type="ARBA" id="ARBA00023136"/>
    </source>
</evidence>
<dbReference type="GO" id="GO:0140326">
    <property type="term" value="F:ATPase-coupled intramembrane lipid transporter activity"/>
    <property type="evidence" value="ECO:0007669"/>
    <property type="project" value="UniProtKB-EC"/>
</dbReference>
<evidence type="ECO:0000256" key="11">
    <source>
        <dbReference type="ARBA" id="ARBA00034036"/>
    </source>
</evidence>
<dbReference type="InterPro" id="IPR008250">
    <property type="entry name" value="ATPase_P-typ_transduc_dom_A_sf"/>
</dbReference>
<evidence type="ECO:0000259" key="17">
    <source>
        <dbReference type="Pfam" id="PF16209"/>
    </source>
</evidence>
<feature type="binding site" evidence="13">
    <location>
        <position position="570"/>
    </location>
    <ligand>
        <name>ATP</name>
        <dbReference type="ChEBI" id="CHEBI:30616"/>
    </ligand>
</feature>
<dbReference type="GO" id="GO:0000287">
    <property type="term" value="F:magnesium ion binding"/>
    <property type="evidence" value="ECO:0007669"/>
    <property type="project" value="UniProtKB-UniRule"/>
</dbReference>
<keyword evidence="4 14" id="KW-0479">Metal-binding</keyword>
<comment type="caution">
    <text evidence="19">The sequence shown here is derived from an EMBL/GenBank/DDBJ whole genome shotgun (WGS) entry which is preliminary data.</text>
</comment>
<dbReference type="InterPro" id="IPR006539">
    <property type="entry name" value="P-type_ATPase_IV"/>
</dbReference>
<dbReference type="NCBIfam" id="TIGR01494">
    <property type="entry name" value="ATPase_P-type"/>
    <property type="match status" value="1"/>
</dbReference>
<dbReference type="SUPFAM" id="SSF56784">
    <property type="entry name" value="HAD-like"/>
    <property type="match status" value="1"/>
</dbReference>
<comment type="similarity">
    <text evidence="2 15">Belongs to the cation transport ATPase (P-type) (TC 3.A.3) family. Type IV subfamily.</text>
</comment>
<keyword evidence="10 15" id="KW-0472">Membrane</keyword>
<feature type="binding site" evidence="13">
    <location>
        <position position="417"/>
    </location>
    <ligand>
        <name>ATP</name>
        <dbReference type="ChEBI" id="CHEBI:30616"/>
    </ligand>
</feature>